<gene>
    <name evidence="1" type="ORF">CLUMA_CG010769</name>
</gene>
<keyword evidence="2" id="KW-1185">Reference proteome</keyword>
<reference evidence="1 2" key="1">
    <citation type="submission" date="2015-04" db="EMBL/GenBank/DDBJ databases">
        <authorList>
            <person name="Syromyatnikov M.Y."/>
            <person name="Popov V.N."/>
        </authorList>
    </citation>
    <scope>NUCLEOTIDE SEQUENCE [LARGE SCALE GENOMIC DNA]</scope>
</reference>
<dbReference type="AlphaFoldDB" id="A0A1J1IAY9"/>
<evidence type="ECO:0000313" key="1">
    <source>
        <dbReference type="EMBL" id="CRK97379.1"/>
    </source>
</evidence>
<dbReference type="Proteomes" id="UP000183832">
    <property type="component" value="Unassembled WGS sequence"/>
</dbReference>
<protein>
    <submittedName>
        <fullName evidence="1">CLUMA_CG010769, isoform A</fullName>
    </submittedName>
</protein>
<proteinExistence type="predicted"/>
<accession>A0A1J1IAY9</accession>
<dbReference type="EMBL" id="CVRI01000047">
    <property type="protein sequence ID" value="CRK97379.1"/>
    <property type="molecule type" value="Genomic_DNA"/>
</dbReference>
<name>A0A1J1IAY9_9DIPT</name>
<organism evidence="1 2">
    <name type="scientific">Clunio marinus</name>
    <dbReference type="NCBI Taxonomy" id="568069"/>
    <lineage>
        <taxon>Eukaryota</taxon>
        <taxon>Metazoa</taxon>
        <taxon>Ecdysozoa</taxon>
        <taxon>Arthropoda</taxon>
        <taxon>Hexapoda</taxon>
        <taxon>Insecta</taxon>
        <taxon>Pterygota</taxon>
        <taxon>Neoptera</taxon>
        <taxon>Endopterygota</taxon>
        <taxon>Diptera</taxon>
        <taxon>Nematocera</taxon>
        <taxon>Chironomoidea</taxon>
        <taxon>Chironomidae</taxon>
        <taxon>Clunio</taxon>
    </lineage>
</organism>
<evidence type="ECO:0000313" key="2">
    <source>
        <dbReference type="Proteomes" id="UP000183832"/>
    </source>
</evidence>
<sequence length="92" mass="10866">MKKAAIYGDEDNDIHEHVPLKNHLMKIKQILLIKRLVRAVNEKFQVQLTNEISDNQLEFPKLSWRHLFTHGIGGKPVRYHNFFMEERSSLSP</sequence>